<dbReference type="NCBIfam" id="TIGR00546">
    <property type="entry name" value="lnt"/>
    <property type="match status" value="1"/>
</dbReference>
<evidence type="ECO:0000256" key="7">
    <source>
        <dbReference type="ARBA" id="ARBA00023136"/>
    </source>
</evidence>
<dbReference type="PROSITE" id="PS50263">
    <property type="entry name" value="CN_HYDROLASE"/>
    <property type="match status" value="1"/>
</dbReference>
<accession>A0ABU9MCX2</accession>
<keyword evidence="5 9" id="KW-0812">Transmembrane</keyword>
<evidence type="ECO:0000313" key="12">
    <source>
        <dbReference type="Proteomes" id="UP001467669"/>
    </source>
</evidence>
<comment type="similarity">
    <text evidence="2">Belongs to the CN hydrolase family. Apolipoprotein N-acyltransferase subfamily.</text>
</comment>
<dbReference type="InterPro" id="IPR004563">
    <property type="entry name" value="Apolipo_AcylTrfase"/>
</dbReference>
<feature type="transmembrane region" description="Helical" evidence="9">
    <location>
        <begin position="163"/>
        <end position="181"/>
    </location>
</feature>
<dbReference type="EC" id="2.3.1.269" evidence="11"/>
<reference evidence="11 12" key="1">
    <citation type="submission" date="2024-04" db="EMBL/GenBank/DDBJ databases">
        <title>Draft Genome Sequence of Isolates Cultured from Underwater Hawaii Seamounts in the North Pacific Ocean.</title>
        <authorList>
            <person name="Sharma I."/>
            <person name="Darden B."/>
            <person name="Creggett J."/>
            <person name="Taylor S."/>
            <person name="Grant M.P."/>
            <person name="Scott J."/>
            <person name="Attles S."/>
            <person name="Walker S."/>
            <person name="Johnson G."/>
            <person name="St. Cloud C."/>
        </authorList>
    </citation>
    <scope>NUCLEOTIDE SEQUENCE [LARGE SCALE GENOMIC DNA]</scope>
    <source>
        <strain evidence="11 12">03GJ23</strain>
    </source>
</reference>
<sequence length="192" mass="21051">AVVSLSDPSGFYYKRHLVPFGEYVPLRNFLGSALDVLGAPMSDFTPGREAHVLNAAGVPVGALICYEAVFGAEVTELLPEAQLLVNVSNDAWFGSSIGPLQHFQMVRMRAIETGRDLLRATNTGITATVSYEGKVLTRAPQFRVATLSAEVTPRTGATPYVRWRDWPILGVIALGLGLLLLRRIRQYHRLDT</sequence>
<protein>
    <submittedName>
        <fullName evidence="11">Apolipoprotein N-acyltransferase</fullName>
        <ecNumber evidence="11">2.3.1.269</ecNumber>
    </submittedName>
</protein>
<dbReference type="GO" id="GO:0016746">
    <property type="term" value="F:acyltransferase activity"/>
    <property type="evidence" value="ECO:0007669"/>
    <property type="project" value="UniProtKB-KW"/>
</dbReference>
<keyword evidence="8 11" id="KW-0012">Acyltransferase</keyword>
<evidence type="ECO:0000256" key="9">
    <source>
        <dbReference type="SAM" id="Phobius"/>
    </source>
</evidence>
<dbReference type="Pfam" id="PF00795">
    <property type="entry name" value="CN_hydrolase"/>
    <property type="match status" value="1"/>
</dbReference>
<evidence type="ECO:0000259" key="10">
    <source>
        <dbReference type="PROSITE" id="PS50263"/>
    </source>
</evidence>
<gene>
    <name evidence="11" type="primary">lnt</name>
    <name evidence="11" type="ORF">AAGW23_21995</name>
</gene>
<proteinExistence type="inferred from homology"/>
<dbReference type="CDD" id="cd07571">
    <property type="entry name" value="ALP_N-acyl_transferase"/>
    <property type="match status" value="1"/>
</dbReference>
<keyword evidence="4 11" id="KW-0808">Transferase</keyword>
<dbReference type="EMBL" id="JBCFXD010000035">
    <property type="protein sequence ID" value="MEL7561506.1"/>
    <property type="molecule type" value="Genomic_DNA"/>
</dbReference>
<feature type="non-terminal residue" evidence="11">
    <location>
        <position position="1"/>
    </location>
</feature>
<comment type="caution">
    <text evidence="11">The sequence shown here is derived from an EMBL/GenBank/DDBJ whole genome shotgun (WGS) entry which is preliminary data.</text>
</comment>
<comment type="subcellular location">
    <subcellularLocation>
        <location evidence="1">Cell membrane</location>
        <topology evidence="1">Multi-pass membrane protein</topology>
    </subcellularLocation>
</comment>
<evidence type="ECO:0000256" key="8">
    <source>
        <dbReference type="ARBA" id="ARBA00023315"/>
    </source>
</evidence>
<evidence type="ECO:0000313" key="11">
    <source>
        <dbReference type="EMBL" id="MEL7561506.1"/>
    </source>
</evidence>
<dbReference type="RefSeq" id="WP_342408333.1">
    <property type="nucleotide sequence ID" value="NZ_JBCFXD010000035.1"/>
</dbReference>
<evidence type="ECO:0000256" key="2">
    <source>
        <dbReference type="ARBA" id="ARBA00010065"/>
    </source>
</evidence>
<keyword evidence="12" id="KW-1185">Reference proteome</keyword>
<evidence type="ECO:0000256" key="6">
    <source>
        <dbReference type="ARBA" id="ARBA00022989"/>
    </source>
</evidence>
<evidence type="ECO:0000256" key="4">
    <source>
        <dbReference type="ARBA" id="ARBA00022679"/>
    </source>
</evidence>
<keyword evidence="6 9" id="KW-1133">Transmembrane helix</keyword>
<organism evidence="11 12">
    <name type="scientific">Stutzerimonas chloritidismutans</name>
    <name type="common">Pseudomonas chloritidismutans</name>
    <dbReference type="NCBI Taxonomy" id="203192"/>
    <lineage>
        <taxon>Bacteria</taxon>
        <taxon>Pseudomonadati</taxon>
        <taxon>Pseudomonadota</taxon>
        <taxon>Gammaproteobacteria</taxon>
        <taxon>Pseudomonadales</taxon>
        <taxon>Pseudomonadaceae</taxon>
        <taxon>Stutzerimonas</taxon>
    </lineage>
</organism>
<keyword evidence="7 9" id="KW-0472">Membrane</keyword>
<evidence type="ECO:0000256" key="3">
    <source>
        <dbReference type="ARBA" id="ARBA00022475"/>
    </source>
</evidence>
<evidence type="ECO:0000256" key="5">
    <source>
        <dbReference type="ARBA" id="ARBA00022692"/>
    </source>
</evidence>
<feature type="domain" description="CN hydrolase" evidence="10">
    <location>
        <begin position="1"/>
        <end position="153"/>
    </location>
</feature>
<keyword evidence="3" id="KW-1003">Cell membrane</keyword>
<dbReference type="InterPro" id="IPR003010">
    <property type="entry name" value="C-N_Hydrolase"/>
</dbReference>
<evidence type="ECO:0000256" key="1">
    <source>
        <dbReference type="ARBA" id="ARBA00004651"/>
    </source>
</evidence>
<name>A0ABU9MCX2_STUCH</name>
<dbReference type="PANTHER" id="PTHR38686">
    <property type="entry name" value="APOLIPOPROTEIN N-ACYLTRANSFERASE"/>
    <property type="match status" value="1"/>
</dbReference>
<dbReference type="Gene3D" id="3.60.110.10">
    <property type="entry name" value="Carbon-nitrogen hydrolase"/>
    <property type="match status" value="1"/>
</dbReference>
<dbReference type="SUPFAM" id="SSF56317">
    <property type="entry name" value="Carbon-nitrogen hydrolase"/>
    <property type="match status" value="1"/>
</dbReference>
<dbReference type="InterPro" id="IPR036526">
    <property type="entry name" value="C-N_Hydrolase_sf"/>
</dbReference>
<dbReference type="PANTHER" id="PTHR38686:SF1">
    <property type="entry name" value="APOLIPOPROTEIN N-ACYLTRANSFERASE"/>
    <property type="match status" value="1"/>
</dbReference>
<dbReference type="Proteomes" id="UP001467669">
    <property type="component" value="Unassembled WGS sequence"/>
</dbReference>